<proteinExistence type="predicted"/>
<feature type="signal peptide" evidence="2">
    <location>
        <begin position="1"/>
        <end position="18"/>
    </location>
</feature>
<keyword evidence="2" id="KW-0732">Signal</keyword>
<evidence type="ECO:0000256" key="2">
    <source>
        <dbReference type="SAM" id="SignalP"/>
    </source>
</evidence>
<name>A0A4Z1E4I1_9MICO</name>
<accession>A0A4Z1E4I1</accession>
<gene>
    <name evidence="3" type="ORF">SERN_1387</name>
</gene>
<dbReference type="EMBL" id="RHPJ01000002">
    <property type="protein sequence ID" value="TGO05383.1"/>
    <property type="molecule type" value="Genomic_DNA"/>
</dbReference>
<evidence type="ECO:0000256" key="1">
    <source>
        <dbReference type="SAM" id="MobiDB-lite"/>
    </source>
</evidence>
<dbReference type="Proteomes" id="UP000297318">
    <property type="component" value="Unassembled WGS sequence"/>
</dbReference>
<feature type="chain" id="PRO_5038547280" evidence="2">
    <location>
        <begin position="19"/>
        <end position="245"/>
    </location>
</feature>
<reference evidence="3 4" key="1">
    <citation type="submission" date="2018-11" db="EMBL/GenBank/DDBJ databases">
        <title>Complete genome sequencing of the Actinobacteria Serinibacter sp. K3-2.</title>
        <authorList>
            <person name="Rakitin A.L."/>
            <person name="Beletsky A.V."/>
            <person name="Mardanov A.V."/>
            <person name="Ravin N.V."/>
            <person name="Gromova A.S."/>
            <person name="Filippova S.N."/>
            <person name="Gal'Chenko V.F."/>
        </authorList>
    </citation>
    <scope>NUCLEOTIDE SEQUENCE [LARGE SCALE GENOMIC DNA]</scope>
    <source>
        <strain evidence="3 4">K3-2</strain>
    </source>
</reference>
<protein>
    <submittedName>
        <fullName evidence="3">Uncharacterized protein</fullName>
    </submittedName>
</protein>
<evidence type="ECO:0000313" key="3">
    <source>
        <dbReference type="EMBL" id="TGO05383.1"/>
    </source>
</evidence>
<comment type="caution">
    <text evidence="3">The sequence shown here is derived from an EMBL/GenBank/DDBJ whole genome shotgun (WGS) entry which is preliminary data.</text>
</comment>
<dbReference type="PROSITE" id="PS51257">
    <property type="entry name" value="PROKAR_LIPOPROTEIN"/>
    <property type="match status" value="1"/>
</dbReference>
<feature type="compositionally biased region" description="Acidic residues" evidence="1">
    <location>
        <begin position="51"/>
        <end position="60"/>
    </location>
</feature>
<dbReference type="RefSeq" id="WP_135849396.1">
    <property type="nucleotide sequence ID" value="NZ_RHPJ01000002.1"/>
</dbReference>
<feature type="compositionally biased region" description="Low complexity" evidence="1">
    <location>
        <begin position="22"/>
        <end position="50"/>
    </location>
</feature>
<feature type="region of interest" description="Disordered" evidence="1">
    <location>
        <begin position="22"/>
        <end position="61"/>
    </location>
</feature>
<dbReference type="OrthoDB" id="4827179at2"/>
<dbReference type="AlphaFoldDB" id="A0A4Z1E4I1"/>
<keyword evidence="4" id="KW-1185">Reference proteome</keyword>
<organism evidence="3 4">
    <name type="scientific">Serinibacter arcticus</name>
    <dbReference type="NCBI Taxonomy" id="1655435"/>
    <lineage>
        <taxon>Bacteria</taxon>
        <taxon>Bacillati</taxon>
        <taxon>Actinomycetota</taxon>
        <taxon>Actinomycetes</taxon>
        <taxon>Micrococcales</taxon>
        <taxon>Beutenbergiaceae</taxon>
        <taxon>Serinibacter</taxon>
    </lineage>
</organism>
<sequence length="245" mass="24564">MRRTGAALAAALLVTALAACSPGGETAPPASSEPAPETSTSSEPATQPTESETEGTDDGEVTAIPTEALPETLLPADLLGTPDQPREEAQGVAPWLLPETCEQVTPDAVDMWTVTQGSGEAEEPVGVHQVAVFLDADAAVAGADALVAAFASCAPSEGAPTIYAVEPLDIGAQGTGLATDYNGVSAGGDLDTALGSYLAETRRGTAVTLTGFQGGEAQVGTSRADTTALLAGAWERLCAYDSEGC</sequence>
<evidence type="ECO:0000313" key="4">
    <source>
        <dbReference type="Proteomes" id="UP000297318"/>
    </source>
</evidence>